<evidence type="ECO:0000259" key="12">
    <source>
        <dbReference type="PROSITE" id="PS50109"/>
    </source>
</evidence>
<dbReference type="EMBL" id="MFSU01000016">
    <property type="protein sequence ID" value="OGI48877.1"/>
    <property type="molecule type" value="Genomic_DNA"/>
</dbReference>
<evidence type="ECO:0000256" key="11">
    <source>
        <dbReference type="SAM" id="Phobius"/>
    </source>
</evidence>
<dbReference type="InterPro" id="IPR036890">
    <property type="entry name" value="HATPase_C_sf"/>
</dbReference>
<keyword evidence="10 11" id="KW-0472">Membrane</keyword>
<feature type="domain" description="Histidine kinase" evidence="12">
    <location>
        <begin position="239"/>
        <end position="459"/>
    </location>
</feature>
<dbReference type="InterPro" id="IPR050428">
    <property type="entry name" value="TCS_sensor_his_kinase"/>
</dbReference>
<dbReference type="Gene3D" id="3.30.565.10">
    <property type="entry name" value="Histidine kinase-like ATPase, C-terminal domain"/>
    <property type="match status" value="1"/>
</dbReference>
<keyword evidence="5" id="KW-0808">Transferase</keyword>
<dbReference type="SUPFAM" id="SSF55874">
    <property type="entry name" value="ATPase domain of HSP90 chaperone/DNA topoisomerase II/histidine kinase"/>
    <property type="match status" value="1"/>
</dbReference>
<dbReference type="STRING" id="1817760.A2151_02305"/>
<dbReference type="InterPro" id="IPR003660">
    <property type="entry name" value="HAMP_dom"/>
</dbReference>
<evidence type="ECO:0000256" key="1">
    <source>
        <dbReference type="ARBA" id="ARBA00000085"/>
    </source>
</evidence>
<feature type="transmembrane region" description="Helical" evidence="11">
    <location>
        <begin position="158"/>
        <end position="179"/>
    </location>
</feature>
<dbReference type="PRINTS" id="PR00344">
    <property type="entry name" value="BCTRLSENSOR"/>
</dbReference>
<dbReference type="PANTHER" id="PTHR45436:SF5">
    <property type="entry name" value="SENSOR HISTIDINE KINASE TRCS"/>
    <property type="match status" value="1"/>
</dbReference>
<dbReference type="InterPro" id="IPR036097">
    <property type="entry name" value="HisK_dim/P_sf"/>
</dbReference>
<keyword evidence="7" id="KW-0418">Kinase</keyword>
<feature type="domain" description="HAMP" evidence="13">
    <location>
        <begin position="180"/>
        <end position="231"/>
    </location>
</feature>
<protein>
    <recommendedName>
        <fullName evidence="3">histidine kinase</fullName>
        <ecNumber evidence="3">2.7.13.3</ecNumber>
    </recommendedName>
</protein>
<keyword evidence="8 11" id="KW-1133">Transmembrane helix</keyword>
<dbReference type="Proteomes" id="UP000178885">
    <property type="component" value="Unassembled WGS sequence"/>
</dbReference>
<evidence type="ECO:0000256" key="9">
    <source>
        <dbReference type="ARBA" id="ARBA00023012"/>
    </source>
</evidence>
<dbReference type="InterPro" id="IPR004358">
    <property type="entry name" value="Sig_transdc_His_kin-like_C"/>
</dbReference>
<evidence type="ECO:0000313" key="15">
    <source>
        <dbReference type="Proteomes" id="UP000178885"/>
    </source>
</evidence>
<proteinExistence type="predicted"/>
<dbReference type="Gene3D" id="1.10.287.130">
    <property type="match status" value="1"/>
</dbReference>
<dbReference type="GO" id="GO:0005886">
    <property type="term" value="C:plasma membrane"/>
    <property type="evidence" value="ECO:0007669"/>
    <property type="project" value="TreeGrafter"/>
</dbReference>
<dbReference type="AlphaFoldDB" id="A0A1F6TUS7"/>
<gene>
    <name evidence="14" type="ORF">A2151_02305</name>
</gene>
<dbReference type="InterPro" id="IPR003594">
    <property type="entry name" value="HATPase_dom"/>
</dbReference>
<dbReference type="SMART" id="SM00387">
    <property type="entry name" value="HATPase_c"/>
    <property type="match status" value="1"/>
</dbReference>
<evidence type="ECO:0000256" key="2">
    <source>
        <dbReference type="ARBA" id="ARBA00004370"/>
    </source>
</evidence>
<comment type="caution">
    <text evidence="14">The sequence shown here is derived from an EMBL/GenBank/DDBJ whole genome shotgun (WGS) entry which is preliminary data.</text>
</comment>
<dbReference type="EC" id="2.7.13.3" evidence="3"/>
<reference evidence="14 15" key="1">
    <citation type="journal article" date="2016" name="Nat. Commun.">
        <title>Thousands of microbial genomes shed light on interconnected biogeochemical processes in an aquifer system.</title>
        <authorList>
            <person name="Anantharaman K."/>
            <person name="Brown C.T."/>
            <person name="Hug L.A."/>
            <person name="Sharon I."/>
            <person name="Castelle C.J."/>
            <person name="Probst A.J."/>
            <person name="Thomas B.C."/>
            <person name="Singh A."/>
            <person name="Wilkins M.J."/>
            <person name="Karaoz U."/>
            <person name="Brodie E.L."/>
            <person name="Williams K.H."/>
            <person name="Hubbard S.S."/>
            <person name="Banfield J.F."/>
        </authorList>
    </citation>
    <scope>NUCLEOTIDE SEQUENCE [LARGE SCALE GENOMIC DNA]</scope>
</reference>
<evidence type="ECO:0000256" key="7">
    <source>
        <dbReference type="ARBA" id="ARBA00022777"/>
    </source>
</evidence>
<comment type="subcellular location">
    <subcellularLocation>
        <location evidence="2">Membrane</location>
    </subcellularLocation>
</comment>
<evidence type="ECO:0000259" key="13">
    <source>
        <dbReference type="PROSITE" id="PS50885"/>
    </source>
</evidence>
<comment type="catalytic activity">
    <reaction evidence="1">
        <text>ATP + protein L-histidine = ADP + protein N-phospho-L-histidine.</text>
        <dbReference type="EC" id="2.7.13.3"/>
    </reaction>
</comment>
<dbReference type="GO" id="GO:0000155">
    <property type="term" value="F:phosphorelay sensor kinase activity"/>
    <property type="evidence" value="ECO:0007669"/>
    <property type="project" value="InterPro"/>
</dbReference>
<dbReference type="PANTHER" id="PTHR45436">
    <property type="entry name" value="SENSOR HISTIDINE KINASE YKOH"/>
    <property type="match status" value="1"/>
</dbReference>
<keyword evidence="9" id="KW-0902">Two-component regulatory system</keyword>
<evidence type="ECO:0000313" key="14">
    <source>
        <dbReference type="EMBL" id="OGI48877.1"/>
    </source>
</evidence>
<dbReference type="PROSITE" id="PS50109">
    <property type="entry name" value="HIS_KIN"/>
    <property type="match status" value="1"/>
</dbReference>
<keyword evidence="4" id="KW-0597">Phosphoprotein</keyword>
<keyword evidence="6 11" id="KW-0812">Transmembrane</keyword>
<dbReference type="SUPFAM" id="SSF47384">
    <property type="entry name" value="Homodimeric domain of signal transducing histidine kinase"/>
    <property type="match status" value="1"/>
</dbReference>
<dbReference type="InterPro" id="IPR005467">
    <property type="entry name" value="His_kinase_dom"/>
</dbReference>
<evidence type="ECO:0000256" key="6">
    <source>
        <dbReference type="ARBA" id="ARBA00022692"/>
    </source>
</evidence>
<name>A0A1F6TUS7_9PROT</name>
<sequence length="463" mass="50524">MRSMQSRLGAGLLVSLAAVFALQGFMVSFALRYLAESGVVTHLEHDMMNLVTGISVDDSGQVQIAEEQIGQVYQLVFSGSYFRITSGPQVLHSRSLWDADLPAIDMAASAFDQRRVTGPLGQSLLMITRAFRISGHSVIVSMTGDLQPLEADLRRFELRYTLVSAAAYALLLLLQVFIVRTGLKPLQRIREEIGRLERGQIERLSDETPRELKPLVAELNRLLATLAQRLTRSRRALGNLAHAMKTPLTLLTELAERSEVRALPEAHQTLAVQTDSLNRLIDRELARARVAGGANPGQRFDFDSELPALFGTLKSLYRDKPLEIEYRADPHTAFTADREDMIELLGNLLDNACKWAKSKVLFEAAVTSTRHSPFAGEEWGEGSNEILVISIADDGPGCPPDAQPRLAQRGVRLDEATPGHGLGLAIAWDIVAGYGGRMEFGSSPTLGGFLVSVALPAHGGLPG</sequence>
<organism evidence="14 15">
    <name type="scientific">Candidatus Muproteobacteria bacterium RBG_16_65_34</name>
    <dbReference type="NCBI Taxonomy" id="1817760"/>
    <lineage>
        <taxon>Bacteria</taxon>
        <taxon>Pseudomonadati</taxon>
        <taxon>Pseudomonadota</taxon>
        <taxon>Candidatus Muproteobacteria</taxon>
    </lineage>
</organism>
<dbReference type="PROSITE" id="PS50885">
    <property type="entry name" value="HAMP"/>
    <property type="match status" value="1"/>
</dbReference>
<evidence type="ECO:0000256" key="8">
    <source>
        <dbReference type="ARBA" id="ARBA00022989"/>
    </source>
</evidence>
<evidence type="ECO:0000256" key="3">
    <source>
        <dbReference type="ARBA" id="ARBA00012438"/>
    </source>
</evidence>
<accession>A0A1F6TUS7</accession>
<dbReference type="Pfam" id="PF02518">
    <property type="entry name" value="HATPase_c"/>
    <property type="match status" value="1"/>
</dbReference>
<evidence type="ECO:0000256" key="4">
    <source>
        <dbReference type="ARBA" id="ARBA00022553"/>
    </source>
</evidence>
<evidence type="ECO:0000256" key="10">
    <source>
        <dbReference type="ARBA" id="ARBA00023136"/>
    </source>
</evidence>
<evidence type="ECO:0000256" key="5">
    <source>
        <dbReference type="ARBA" id="ARBA00022679"/>
    </source>
</evidence>